<dbReference type="PANTHER" id="PTHR33508">
    <property type="entry name" value="UPF0056 MEMBRANE PROTEIN YHCE"/>
    <property type="match status" value="1"/>
</dbReference>
<feature type="transmembrane region" description="Helical" evidence="7">
    <location>
        <begin position="12"/>
        <end position="32"/>
    </location>
</feature>
<comment type="similarity">
    <text evidence="2">Belongs to the UPF0056 (MarC) family.</text>
</comment>
<dbReference type="Pfam" id="PF01914">
    <property type="entry name" value="MarC"/>
    <property type="match status" value="1"/>
</dbReference>
<keyword evidence="3" id="KW-1003">Cell membrane</keyword>
<feature type="transmembrane region" description="Helical" evidence="7">
    <location>
        <begin position="140"/>
        <end position="160"/>
    </location>
</feature>
<evidence type="ECO:0000256" key="3">
    <source>
        <dbReference type="ARBA" id="ARBA00022475"/>
    </source>
</evidence>
<comment type="subcellular location">
    <subcellularLocation>
        <location evidence="1">Cell membrane</location>
        <topology evidence="1">Multi-pass membrane protein</topology>
    </subcellularLocation>
</comment>
<keyword evidence="6 7" id="KW-0472">Membrane</keyword>
<reference evidence="8" key="1">
    <citation type="submission" date="2020-05" db="EMBL/GenBank/DDBJ databases">
        <authorList>
            <person name="Chiriac C."/>
            <person name="Salcher M."/>
            <person name="Ghai R."/>
            <person name="Kavagutti S V."/>
        </authorList>
    </citation>
    <scope>NUCLEOTIDE SEQUENCE</scope>
</reference>
<organism evidence="8">
    <name type="scientific">freshwater metagenome</name>
    <dbReference type="NCBI Taxonomy" id="449393"/>
    <lineage>
        <taxon>unclassified sequences</taxon>
        <taxon>metagenomes</taxon>
        <taxon>ecological metagenomes</taxon>
    </lineage>
</organism>
<accession>A0A6J7J1Y0</accession>
<evidence type="ECO:0000256" key="5">
    <source>
        <dbReference type="ARBA" id="ARBA00022989"/>
    </source>
</evidence>
<evidence type="ECO:0000256" key="7">
    <source>
        <dbReference type="SAM" id="Phobius"/>
    </source>
</evidence>
<protein>
    <submittedName>
        <fullName evidence="8">Unannotated protein</fullName>
    </submittedName>
</protein>
<feature type="transmembrane region" description="Helical" evidence="7">
    <location>
        <begin position="44"/>
        <end position="70"/>
    </location>
</feature>
<keyword evidence="5 7" id="KW-1133">Transmembrane helix</keyword>
<proteinExistence type="inferred from homology"/>
<evidence type="ECO:0000256" key="6">
    <source>
        <dbReference type="ARBA" id="ARBA00023136"/>
    </source>
</evidence>
<feature type="transmembrane region" description="Helical" evidence="7">
    <location>
        <begin position="172"/>
        <end position="192"/>
    </location>
</feature>
<sequence length="205" mass="21325">MSISGGEYLITSVVALFAVMGILALPPVFLAATTGLAPATKRKVAFQTTLAVAITLTVSFFIGIYILALFQIEMDAFKVAGALVVANMAWGMIMARPSAIMDTHGKNPAVIPLAIPKTAGPGTIATVITLGEAQTWQSTAGNMIVIVIVTGIALAFMLGAGRIEHTLGESGLSIVSRIFGLLLLSIAITSIMESLLQYFPGWAGT</sequence>
<dbReference type="EMBL" id="CAFBNE010000013">
    <property type="protein sequence ID" value="CAB4937010.1"/>
    <property type="molecule type" value="Genomic_DNA"/>
</dbReference>
<evidence type="ECO:0000313" key="8">
    <source>
        <dbReference type="EMBL" id="CAB4937010.1"/>
    </source>
</evidence>
<gene>
    <name evidence="8" type="ORF">UFOPK3772_00637</name>
</gene>
<dbReference type="InterPro" id="IPR002771">
    <property type="entry name" value="Multi_antbiot-R_MarC"/>
</dbReference>
<keyword evidence="4 7" id="KW-0812">Transmembrane</keyword>
<evidence type="ECO:0000256" key="2">
    <source>
        <dbReference type="ARBA" id="ARBA00009784"/>
    </source>
</evidence>
<feature type="transmembrane region" description="Helical" evidence="7">
    <location>
        <begin position="76"/>
        <end position="95"/>
    </location>
</feature>
<evidence type="ECO:0000256" key="4">
    <source>
        <dbReference type="ARBA" id="ARBA00022692"/>
    </source>
</evidence>
<dbReference type="GO" id="GO:0005886">
    <property type="term" value="C:plasma membrane"/>
    <property type="evidence" value="ECO:0007669"/>
    <property type="project" value="UniProtKB-SubCell"/>
</dbReference>
<dbReference type="PANTHER" id="PTHR33508:SF1">
    <property type="entry name" value="UPF0056 MEMBRANE PROTEIN YHCE"/>
    <property type="match status" value="1"/>
</dbReference>
<name>A0A6J7J1Y0_9ZZZZ</name>
<dbReference type="AlphaFoldDB" id="A0A6J7J1Y0"/>
<evidence type="ECO:0000256" key="1">
    <source>
        <dbReference type="ARBA" id="ARBA00004651"/>
    </source>
</evidence>